<sequence>MYKSLEWSYEEEVRVVKNIKVNNHLSKYHGEGFFENSAGNWQQIQVSGRPLYCLDIPKSSIKEIYMGCNSYKNVTRAGMSDEEVFSFYAQWMKDGIDVFHCQPKYGTWQLEAEEWKSTFLDKWRNNNP</sequence>
<dbReference type="AlphaFoldDB" id="A0A6F8PS50"/>
<organism evidence="1 2">
    <name type="scientific">Thiosulfatimonas sediminis</name>
    <dbReference type="NCBI Taxonomy" id="2675054"/>
    <lineage>
        <taxon>Bacteria</taxon>
        <taxon>Pseudomonadati</taxon>
        <taxon>Pseudomonadota</taxon>
        <taxon>Gammaproteobacteria</taxon>
        <taxon>Thiotrichales</taxon>
        <taxon>Piscirickettsiaceae</taxon>
        <taxon>Thiosulfatimonas</taxon>
    </lineage>
</organism>
<dbReference type="KEGG" id="tse:THMIRHAS_03260"/>
<accession>A0A6F8PS50</accession>
<name>A0A6F8PS50_9GAMM</name>
<evidence type="ECO:0000313" key="2">
    <source>
        <dbReference type="Proteomes" id="UP000501726"/>
    </source>
</evidence>
<keyword evidence="2" id="KW-1185">Reference proteome</keyword>
<proteinExistence type="predicted"/>
<protein>
    <submittedName>
        <fullName evidence="1">Uncharacterized protein</fullName>
    </submittedName>
</protein>
<gene>
    <name evidence="1" type="ORF">THMIRHAS_03260</name>
</gene>
<reference evidence="2" key="1">
    <citation type="submission" date="2019-11" db="EMBL/GenBank/DDBJ databases">
        <title>Isolation and characterization of two novel species in the genus Thiomicrorhabdus.</title>
        <authorList>
            <person name="Mochizuki J."/>
            <person name="Kojima H."/>
            <person name="Fukui M."/>
        </authorList>
    </citation>
    <scope>NUCLEOTIDE SEQUENCE [LARGE SCALE GENOMIC DNA]</scope>
    <source>
        <strain evidence="2">aks77</strain>
    </source>
</reference>
<dbReference type="EMBL" id="AP021889">
    <property type="protein sequence ID" value="BBP44953.1"/>
    <property type="molecule type" value="Genomic_DNA"/>
</dbReference>
<evidence type="ECO:0000313" key="1">
    <source>
        <dbReference type="EMBL" id="BBP44953.1"/>
    </source>
</evidence>
<dbReference type="Proteomes" id="UP000501726">
    <property type="component" value="Chromosome"/>
</dbReference>